<dbReference type="CDD" id="cd00353">
    <property type="entry name" value="Ribosomal_S15p_S13e"/>
    <property type="match status" value="1"/>
</dbReference>
<keyword evidence="1 4" id="KW-0689">Ribosomal protein</keyword>
<reference evidence="7" key="1">
    <citation type="journal article" date="2005" name="Environ. Microbiol.">
        <title>Genetic and functional properties of uncultivated thermophilic crenarchaeotes from a subsurface gold mine as revealed by analysis of genome fragments.</title>
        <authorList>
            <person name="Nunoura T."/>
            <person name="Hirayama H."/>
            <person name="Takami H."/>
            <person name="Oida H."/>
            <person name="Nishi S."/>
            <person name="Shimamura S."/>
            <person name="Suzuki Y."/>
            <person name="Inagaki F."/>
            <person name="Takai K."/>
            <person name="Nealson K.H."/>
            <person name="Horikoshi K."/>
        </authorList>
    </citation>
    <scope>NUCLEOTIDE SEQUENCE</scope>
</reference>
<comment type="similarity">
    <text evidence="4 5">Belongs to the universal ribosomal protein uS15 family.</text>
</comment>
<dbReference type="GO" id="GO:0019843">
    <property type="term" value="F:rRNA binding"/>
    <property type="evidence" value="ECO:0007669"/>
    <property type="project" value="UniProtKB-UniRule"/>
</dbReference>
<dbReference type="SMART" id="SM01387">
    <property type="entry name" value="Ribosomal_S15"/>
    <property type="match status" value="1"/>
</dbReference>
<keyword evidence="2 4" id="KW-0687">Ribonucleoprotein</keyword>
<dbReference type="SUPFAM" id="SSF47060">
    <property type="entry name" value="S15/NS1 RNA-binding domain"/>
    <property type="match status" value="1"/>
</dbReference>
<dbReference type="FunFam" id="1.10.287.10:FF:000002">
    <property type="entry name" value="30S ribosomal protein S15"/>
    <property type="match status" value="1"/>
</dbReference>
<comment type="function">
    <text evidence="4 6">One of the primary rRNA binding proteins, it binds directly to 16S rRNA where it helps nucleate assembly of the platform of the 30S subunit by binding and bridging several RNA helices of the 16S rRNA.</text>
</comment>
<keyword evidence="4 6" id="KW-0694">RNA-binding</keyword>
<evidence type="ECO:0000256" key="5">
    <source>
        <dbReference type="RuleBase" id="RU003919"/>
    </source>
</evidence>
<evidence type="ECO:0000256" key="1">
    <source>
        <dbReference type="ARBA" id="ARBA00022980"/>
    </source>
</evidence>
<comment type="function">
    <text evidence="4">Forms an intersubunit bridge (bridge B4) with the 23S rRNA of the 50S subunit in the ribosome.</text>
</comment>
<evidence type="ECO:0000256" key="6">
    <source>
        <dbReference type="RuleBase" id="RU004524"/>
    </source>
</evidence>
<dbReference type="Gene3D" id="6.10.250.3130">
    <property type="match status" value="1"/>
</dbReference>
<dbReference type="NCBIfam" id="TIGR00952">
    <property type="entry name" value="S15_bact"/>
    <property type="match status" value="1"/>
</dbReference>
<dbReference type="PANTHER" id="PTHR23321:SF26">
    <property type="entry name" value="SMALL RIBOSOMAL SUBUNIT PROTEIN US15M"/>
    <property type="match status" value="1"/>
</dbReference>
<dbReference type="HAMAP" id="MF_01343_B">
    <property type="entry name" value="Ribosomal_uS15_B"/>
    <property type="match status" value="1"/>
</dbReference>
<evidence type="ECO:0000313" key="7">
    <source>
        <dbReference type="EMBL" id="BAL59152.1"/>
    </source>
</evidence>
<dbReference type="InterPro" id="IPR000589">
    <property type="entry name" value="Ribosomal_uS15"/>
</dbReference>
<comment type="subunit">
    <text evidence="3 4">Part of the 30S ribosomal subunit. Forms a bridge to the 50S subunit in the 70S ribosome, contacting the 23S rRNA.</text>
</comment>
<dbReference type="InterPro" id="IPR005290">
    <property type="entry name" value="Ribosomal_uS15_bac-type"/>
</dbReference>
<dbReference type="GO" id="GO:0006412">
    <property type="term" value="P:translation"/>
    <property type="evidence" value="ECO:0007669"/>
    <property type="project" value="UniProtKB-UniRule"/>
</dbReference>
<dbReference type="AlphaFoldDB" id="H5SSL6"/>
<dbReference type="EMBL" id="AP011802">
    <property type="protein sequence ID" value="BAL59152.1"/>
    <property type="molecule type" value="Genomic_DNA"/>
</dbReference>
<dbReference type="PROSITE" id="PS00362">
    <property type="entry name" value="RIBOSOMAL_S15"/>
    <property type="match status" value="1"/>
</dbReference>
<organism evidence="7">
    <name type="scientific">Acetithermum autotrophicum</name>
    <dbReference type="NCBI Taxonomy" id="1446466"/>
    <lineage>
        <taxon>Bacteria</taxon>
        <taxon>Candidatus Bipolaricaulota</taxon>
        <taxon>Candidatus Acetithermum</taxon>
    </lineage>
</organism>
<dbReference type="GO" id="GO:0022627">
    <property type="term" value="C:cytosolic small ribosomal subunit"/>
    <property type="evidence" value="ECO:0007669"/>
    <property type="project" value="TreeGrafter"/>
</dbReference>
<protein>
    <recommendedName>
        <fullName evidence="4">Small ribosomal subunit protein uS15</fullName>
    </recommendedName>
</protein>
<dbReference type="Pfam" id="PF00312">
    <property type="entry name" value="Ribosomal_S15"/>
    <property type="match status" value="1"/>
</dbReference>
<gene>
    <name evidence="4" type="primary">rpsO</name>
    <name evidence="7" type="ORF">HGMM_OP3C307</name>
</gene>
<keyword evidence="4 6" id="KW-0699">rRNA-binding</keyword>
<dbReference type="PANTHER" id="PTHR23321">
    <property type="entry name" value="RIBOSOMAL PROTEIN S15, BACTERIAL AND ORGANELLAR"/>
    <property type="match status" value="1"/>
</dbReference>
<evidence type="ECO:0000256" key="4">
    <source>
        <dbReference type="HAMAP-Rule" id="MF_01343"/>
    </source>
</evidence>
<dbReference type="GO" id="GO:0003735">
    <property type="term" value="F:structural constituent of ribosome"/>
    <property type="evidence" value="ECO:0007669"/>
    <property type="project" value="InterPro"/>
</dbReference>
<dbReference type="InterPro" id="IPR009068">
    <property type="entry name" value="uS15_NS1_RNA-bd_sf"/>
</dbReference>
<sequence length="89" mass="10488">MALTQEEKAKIAEPFRIHLQDTGSVEVQIAQLTEEIRRLTEHLKVHRKDFHSQRGLMLKVGQRKRLLRYLAQNKPEKYTQLIEQLGLRG</sequence>
<accession>H5SSL6</accession>
<dbReference type="Gene3D" id="1.10.287.10">
    <property type="entry name" value="S15/NS1, RNA-binding"/>
    <property type="match status" value="1"/>
</dbReference>
<evidence type="ECO:0000256" key="3">
    <source>
        <dbReference type="ARBA" id="ARBA00064542"/>
    </source>
</evidence>
<evidence type="ECO:0000256" key="2">
    <source>
        <dbReference type="ARBA" id="ARBA00023274"/>
    </source>
</evidence>
<reference evidence="7" key="2">
    <citation type="journal article" date="2012" name="PLoS ONE">
        <title>A Deeply Branching Thermophilic Bacterium with an Ancient Acetyl-CoA Pathway Dominates a Subsurface Ecosystem.</title>
        <authorList>
            <person name="Takami H."/>
            <person name="Noguchi H."/>
            <person name="Takaki Y."/>
            <person name="Uchiyama I."/>
            <person name="Toyoda A."/>
            <person name="Nishi S."/>
            <person name="Chee G.-J."/>
            <person name="Arai W."/>
            <person name="Nunoura T."/>
            <person name="Itoh T."/>
            <person name="Hattori M."/>
            <person name="Takai K."/>
        </authorList>
    </citation>
    <scope>NUCLEOTIDE SEQUENCE</scope>
</reference>
<name>H5SSL6_ACEAU</name>
<proteinExistence type="inferred from homology"/>